<feature type="region of interest" description="Disordered" evidence="1">
    <location>
        <begin position="16"/>
        <end position="55"/>
    </location>
</feature>
<keyword evidence="3" id="KW-1185">Reference proteome</keyword>
<dbReference type="AlphaFoldDB" id="E9H0L8"/>
<gene>
    <name evidence="2" type="ORF">DAPPUDRAFT_251527</name>
</gene>
<dbReference type="InParanoid" id="E9H0L8"/>
<dbReference type="HOGENOM" id="CLU_2443081_0_0_1"/>
<proteinExistence type="predicted"/>
<evidence type="ECO:0000313" key="2">
    <source>
        <dbReference type="EMBL" id="EFX74670.1"/>
    </source>
</evidence>
<dbReference type="EMBL" id="GL732581">
    <property type="protein sequence ID" value="EFX74670.1"/>
    <property type="molecule type" value="Genomic_DNA"/>
</dbReference>
<reference evidence="2 3" key="1">
    <citation type="journal article" date="2011" name="Science">
        <title>The ecoresponsive genome of Daphnia pulex.</title>
        <authorList>
            <person name="Colbourne J.K."/>
            <person name="Pfrender M.E."/>
            <person name="Gilbert D."/>
            <person name="Thomas W.K."/>
            <person name="Tucker A."/>
            <person name="Oakley T.H."/>
            <person name="Tokishita S."/>
            <person name="Aerts A."/>
            <person name="Arnold G.J."/>
            <person name="Basu M.K."/>
            <person name="Bauer D.J."/>
            <person name="Caceres C.E."/>
            <person name="Carmel L."/>
            <person name="Casola C."/>
            <person name="Choi J.H."/>
            <person name="Detter J.C."/>
            <person name="Dong Q."/>
            <person name="Dusheyko S."/>
            <person name="Eads B.D."/>
            <person name="Frohlich T."/>
            <person name="Geiler-Samerotte K.A."/>
            <person name="Gerlach D."/>
            <person name="Hatcher P."/>
            <person name="Jogdeo S."/>
            <person name="Krijgsveld J."/>
            <person name="Kriventseva E.V."/>
            <person name="Kultz D."/>
            <person name="Laforsch C."/>
            <person name="Lindquist E."/>
            <person name="Lopez J."/>
            <person name="Manak J.R."/>
            <person name="Muller J."/>
            <person name="Pangilinan J."/>
            <person name="Patwardhan R.P."/>
            <person name="Pitluck S."/>
            <person name="Pritham E.J."/>
            <person name="Rechtsteiner A."/>
            <person name="Rho M."/>
            <person name="Rogozin I.B."/>
            <person name="Sakarya O."/>
            <person name="Salamov A."/>
            <person name="Schaack S."/>
            <person name="Shapiro H."/>
            <person name="Shiga Y."/>
            <person name="Skalitzky C."/>
            <person name="Smith Z."/>
            <person name="Souvorov A."/>
            <person name="Sung W."/>
            <person name="Tang Z."/>
            <person name="Tsuchiya D."/>
            <person name="Tu H."/>
            <person name="Vos H."/>
            <person name="Wang M."/>
            <person name="Wolf Y.I."/>
            <person name="Yamagata H."/>
            <person name="Yamada T."/>
            <person name="Ye Y."/>
            <person name="Shaw J.R."/>
            <person name="Andrews J."/>
            <person name="Crease T.J."/>
            <person name="Tang H."/>
            <person name="Lucas S.M."/>
            <person name="Robertson H.M."/>
            <person name="Bork P."/>
            <person name="Koonin E.V."/>
            <person name="Zdobnov E.M."/>
            <person name="Grigoriev I.V."/>
            <person name="Lynch M."/>
            <person name="Boore J.L."/>
        </authorList>
    </citation>
    <scope>NUCLEOTIDE SEQUENCE [LARGE SCALE GENOMIC DNA]</scope>
</reference>
<accession>E9H0L8</accession>
<evidence type="ECO:0000256" key="1">
    <source>
        <dbReference type="SAM" id="MobiDB-lite"/>
    </source>
</evidence>
<feature type="compositionally biased region" description="Polar residues" evidence="1">
    <location>
        <begin position="30"/>
        <end position="42"/>
    </location>
</feature>
<dbReference type="KEGG" id="dpx:DAPPUDRAFT_251527"/>
<sequence length="90" mass="10027">MFRLSPAMVRDSRLAAQDLGETGDIEDLGGSNNNKNNRPTVTSKRKRGTSEATNELDKNWREILVPSPPMVNLEKSVKIEFDGEQPVEIS</sequence>
<evidence type="ECO:0000313" key="3">
    <source>
        <dbReference type="Proteomes" id="UP000000305"/>
    </source>
</evidence>
<organism evidence="2 3">
    <name type="scientific">Daphnia pulex</name>
    <name type="common">Water flea</name>
    <dbReference type="NCBI Taxonomy" id="6669"/>
    <lineage>
        <taxon>Eukaryota</taxon>
        <taxon>Metazoa</taxon>
        <taxon>Ecdysozoa</taxon>
        <taxon>Arthropoda</taxon>
        <taxon>Crustacea</taxon>
        <taxon>Branchiopoda</taxon>
        <taxon>Diplostraca</taxon>
        <taxon>Cladocera</taxon>
        <taxon>Anomopoda</taxon>
        <taxon>Daphniidae</taxon>
        <taxon>Daphnia</taxon>
    </lineage>
</organism>
<protein>
    <submittedName>
        <fullName evidence="2">Uncharacterized protein</fullName>
    </submittedName>
</protein>
<dbReference type="Proteomes" id="UP000000305">
    <property type="component" value="Unassembled WGS sequence"/>
</dbReference>
<name>E9H0L8_DAPPU</name>